<evidence type="ECO:0000256" key="1">
    <source>
        <dbReference type="SAM" id="MobiDB-lite"/>
    </source>
</evidence>
<dbReference type="EMBL" id="AP035768">
    <property type="protein sequence ID" value="BFO17042.1"/>
    <property type="molecule type" value="Genomic_DNA"/>
</dbReference>
<organism evidence="2">
    <name type="scientific">Streptomyces haneummycinicus</name>
    <dbReference type="NCBI Taxonomy" id="3074435"/>
    <lineage>
        <taxon>Bacteria</taxon>
        <taxon>Bacillati</taxon>
        <taxon>Actinomycetota</taxon>
        <taxon>Actinomycetes</taxon>
        <taxon>Kitasatosporales</taxon>
        <taxon>Streptomycetaceae</taxon>
        <taxon>Streptomyces</taxon>
    </lineage>
</organism>
<protein>
    <recommendedName>
        <fullName evidence="3">PPM-type phosphatase domain-containing protein</fullName>
    </recommendedName>
</protein>
<evidence type="ECO:0000313" key="2">
    <source>
        <dbReference type="EMBL" id="BFO17042.1"/>
    </source>
</evidence>
<proteinExistence type="predicted"/>
<reference evidence="2" key="1">
    <citation type="submission" date="2024-06" db="EMBL/GenBank/DDBJ databases">
        <authorList>
            <consortium name="consrtm"/>
            <person name="Uemura M."/>
            <person name="Terahara T."/>
        </authorList>
    </citation>
    <scope>NUCLEOTIDE SEQUENCE</scope>
    <source>
        <strain evidence="2">KM77-8</strain>
    </source>
</reference>
<name>A0AAT9HI93_9ACTN</name>
<sequence>MEKIDLPALLAGTRDLHPREVALTLTSAILDAAGGQLVDDATVMCLDWHGPQETQRHVSSGADTRQASATRTK</sequence>
<dbReference type="AlphaFoldDB" id="A0AAT9HI93"/>
<gene>
    <name evidence="2" type="ORF">SHKM778_34300</name>
</gene>
<feature type="compositionally biased region" description="Polar residues" evidence="1">
    <location>
        <begin position="57"/>
        <end position="73"/>
    </location>
</feature>
<reference evidence="2" key="2">
    <citation type="submission" date="2024-07" db="EMBL/GenBank/DDBJ databases">
        <title>Streptomyces haneummycinica sp. nov., a new antibiotic-producing actinobacterium isolated from marine sediment.</title>
        <authorList>
            <person name="Uemura M."/>
            <person name="Hamada M."/>
            <person name="Hirano S."/>
            <person name="Kobayashi K."/>
            <person name="Ohshiro T."/>
            <person name="Kobayashi T."/>
            <person name="Terahara T."/>
        </authorList>
    </citation>
    <scope>NUCLEOTIDE SEQUENCE</scope>
    <source>
        <strain evidence="2">KM77-8</strain>
    </source>
</reference>
<accession>A0AAT9HI93</accession>
<evidence type="ECO:0008006" key="3">
    <source>
        <dbReference type="Google" id="ProtNLM"/>
    </source>
</evidence>
<feature type="region of interest" description="Disordered" evidence="1">
    <location>
        <begin position="50"/>
        <end position="73"/>
    </location>
</feature>